<feature type="transmembrane region" description="Helical" evidence="5">
    <location>
        <begin position="96"/>
        <end position="117"/>
    </location>
</feature>
<dbReference type="PANTHER" id="PTHR23112:SF0">
    <property type="entry name" value="TRANSMEMBRANE PROTEIN 116"/>
    <property type="match status" value="1"/>
</dbReference>
<dbReference type="OrthoDB" id="3251871at2759"/>
<reference evidence="6" key="1">
    <citation type="submission" date="2022-07" db="EMBL/GenBank/DDBJ databases">
        <title>Phylogenomic reconstructions and comparative analyses of Kickxellomycotina fungi.</title>
        <authorList>
            <person name="Reynolds N.K."/>
            <person name="Stajich J.E."/>
            <person name="Barry K."/>
            <person name="Grigoriev I.V."/>
            <person name="Crous P."/>
            <person name="Smith M.E."/>
        </authorList>
    </citation>
    <scope>NUCLEOTIDE SEQUENCE</scope>
    <source>
        <strain evidence="6">RSA 567</strain>
    </source>
</reference>
<gene>
    <name evidence="6" type="ORF">H4R34_004724</name>
</gene>
<comment type="subcellular location">
    <subcellularLocation>
        <location evidence="1">Membrane</location>
        <topology evidence="1">Multi-pass membrane protein</topology>
    </subcellularLocation>
</comment>
<keyword evidence="7" id="KW-1185">Reference proteome</keyword>
<feature type="transmembrane region" description="Helical" evidence="5">
    <location>
        <begin position="178"/>
        <end position="197"/>
    </location>
</feature>
<dbReference type="SUPFAM" id="SSF81321">
    <property type="entry name" value="Family A G protein-coupled receptor-like"/>
    <property type="match status" value="1"/>
</dbReference>
<keyword evidence="3 5" id="KW-1133">Transmembrane helix</keyword>
<evidence type="ECO:0000256" key="1">
    <source>
        <dbReference type="ARBA" id="ARBA00004141"/>
    </source>
</evidence>
<dbReference type="Proteomes" id="UP001151582">
    <property type="component" value="Unassembled WGS sequence"/>
</dbReference>
<evidence type="ECO:0000256" key="5">
    <source>
        <dbReference type="SAM" id="Phobius"/>
    </source>
</evidence>
<dbReference type="EMBL" id="JANBQB010000657">
    <property type="protein sequence ID" value="KAJ1974414.1"/>
    <property type="molecule type" value="Genomic_DNA"/>
</dbReference>
<comment type="caution">
    <text evidence="6">The sequence shown here is derived from an EMBL/GenBank/DDBJ whole genome shotgun (WGS) entry which is preliminary data.</text>
</comment>
<name>A0A9W8AYC7_9FUNG</name>
<evidence type="ECO:0008006" key="8">
    <source>
        <dbReference type="Google" id="ProtNLM"/>
    </source>
</evidence>
<feature type="transmembrane region" description="Helical" evidence="5">
    <location>
        <begin position="338"/>
        <end position="361"/>
    </location>
</feature>
<feature type="transmembrane region" description="Helical" evidence="5">
    <location>
        <begin position="309"/>
        <end position="332"/>
    </location>
</feature>
<evidence type="ECO:0000256" key="3">
    <source>
        <dbReference type="ARBA" id="ARBA00022989"/>
    </source>
</evidence>
<evidence type="ECO:0000313" key="7">
    <source>
        <dbReference type="Proteomes" id="UP001151582"/>
    </source>
</evidence>
<dbReference type="GO" id="GO:0005886">
    <property type="term" value="C:plasma membrane"/>
    <property type="evidence" value="ECO:0007669"/>
    <property type="project" value="TreeGrafter"/>
</dbReference>
<keyword evidence="4 5" id="KW-0472">Membrane</keyword>
<dbReference type="AlphaFoldDB" id="A0A9W8AYC7"/>
<protein>
    <recommendedName>
        <fullName evidence="8">G-protein coupled receptors family 2 profile 2 domain-containing protein</fullName>
    </recommendedName>
</protein>
<feature type="transmembrane region" description="Helical" evidence="5">
    <location>
        <begin position="25"/>
        <end position="44"/>
    </location>
</feature>
<evidence type="ECO:0000313" key="6">
    <source>
        <dbReference type="EMBL" id="KAJ1974414.1"/>
    </source>
</evidence>
<dbReference type="Gene3D" id="1.20.1070.10">
    <property type="entry name" value="Rhodopsin 7-helix transmembrane proteins"/>
    <property type="match status" value="1"/>
</dbReference>
<feature type="transmembrane region" description="Helical" evidence="5">
    <location>
        <begin position="56"/>
        <end position="76"/>
    </location>
</feature>
<proteinExistence type="predicted"/>
<evidence type="ECO:0000256" key="4">
    <source>
        <dbReference type="ARBA" id="ARBA00023136"/>
    </source>
</evidence>
<feature type="transmembrane region" description="Helical" evidence="5">
    <location>
        <begin position="129"/>
        <end position="148"/>
    </location>
</feature>
<sequence>MASVTSLQTPLTRDQAAILGYTARVTNSMSIVVCVAMVGIYLAIHHFDRPLSNRVIFRLAFYVCLVDMGYAIAQLVQNGFVAPSPVCTGSAFTLVFFNLLSAFLRVLVALHLQLVFIHQKTNARIYERYYLFFAVALATGCALAPFFGNMYGWLPTQWFCWYRDDGSIQSLLWQWLSYYLWLSIAVVYCLTAVILVIRKIAQIESEVESVIHRPTASTPMAQLAMSPSQVALHAYTVSASATPVLASPPAGPAPTPRPHLEAPLAAPRGQMHITVPVASKPHPPTGRSYSEGNLAERSQPLARQCLKRVIWYPVIPIITQLMVVINAFVNYFHQDINLPIYVIATALTGLQGFLTGIVFLFDPSVRKARLQLCHYLVERYYYQYHLVHLGTYQPVCQCSGSTTILPSGGPSTHLRHGSHPSLGWHPKAPSMANLGTFPARRPSLLNPDGPIAMPLEANTSSKGTCWTRRESQVAIPETWHASNTVSAHSSVTNALDHDSSTSTSRRSCTHLLPTAHLSQSAPMAWSHLSVFGGNSALPSYPLNSSSLPDLLSKTVGGLPSMASNSISPSAGIPKTALPNHAAPAPCLAIPQGLHPVSSIYEPSLVLDLASDQHVDSFALLPHQISPFLYPRLARIIHWGVDQLLVTEQHRAQLSRRIHQLHRKMSLL</sequence>
<keyword evidence="2 5" id="KW-0812">Transmembrane</keyword>
<accession>A0A9W8AYC7</accession>
<dbReference type="GO" id="GO:0004930">
    <property type="term" value="F:G protein-coupled receptor activity"/>
    <property type="evidence" value="ECO:0007669"/>
    <property type="project" value="TreeGrafter"/>
</dbReference>
<evidence type="ECO:0000256" key="2">
    <source>
        <dbReference type="ARBA" id="ARBA00022692"/>
    </source>
</evidence>
<dbReference type="GO" id="GO:0007189">
    <property type="term" value="P:adenylate cyclase-activating G protein-coupled receptor signaling pathway"/>
    <property type="evidence" value="ECO:0007669"/>
    <property type="project" value="TreeGrafter"/>
</dbReference>
<dbReference type="PANTHER" id="PTHR23112">
    <property type="entry name" value="G PROTEIN-COUPLED RECEPTOR 157-RELATED"/>
    <property type="match status" value="1"/>
</dbReference>
<organism evidence="6 7">
    <name type="scientific">Dimargaris verticillata</name>
    <dbReference type="NCBI Taxonomy" id="2761393"/>
    <lineage>
        <taxon>Eukaryota</taxon>
        <taxon>Fungi</taxon>
        <taxon>Fungi incertae sedis</taxon>
        <taxon>Zoopagomycota</taxon>
        <taxon>Kickxellomycotina</taxon>
        <taxon>Dimargaritomycetes</taxon>
        <taxon>Dimargaritales</taxon>
        <taxon>Dimargaritaceae</taxon>
        <taxon>Dimargaris</taxon>
    </lineage>
</organism>